<dbReference type="PRINTS" id="PR00046">
    <property type="entry name" value="SIGMA70FCT"/>
</dbReference>
<keyword evidence="2" id="KW-0731">Sigma factor</keyword>
<sequence length="254" mass="28403">MTVTLNRSDETARLFAERVEAPADRRAIIEDEIVRLNMPVAVDATRRFRSRGIATEDLEQVAYLGLVKAVRGFDPDRGHDFLSFAIPTIRGEVRRHFRDLGWTVRPPRSIQETQTKIIASEPELYQLLGRAPRPTDIARHLDLDLEVVIDALGASGCFAPASLDAPTHAEADALGPRIGFTDPGFDHAEARAMLTPVLAKLSPRERKIVEMRFFRGCTQSEIGKEIGVTQMQVSRLLTRLLARLRDELELELAA</sequence>
<dbReference type="InterPro" id="IPR007630">
    <property type="entry name" value="RNA_pol_sigma70_r4"/>
</dbReference>
<dbReference type="Gene3D" id="1.10.10.10">
    <property type="entry name" value="Winged helix-like DNA-binding domain superfamily/Winged helix DNA-binding domain"/>
    <property type="match status" value="2"/>
</dbReference>
<keyword evidence="8" id="KW-1185">Reference proteome</keyword>
<accession>A0ABW0N2N3</accession>
<dbReference type="SUPFAM" id="SSF88946">
    <property type="entry name" value="Sigma2 domain of RNA polymerase sigma factors"/>
    <property type="match status" value="1"/>
</dbReference>
<dbReference type="InterPro" id="IPR013324">
    <property type="entry name" value="RNA_pol_sigma_r3/r4-like"/>
</dbReference>
<organism evidence="7 8">
    <name type="scientific">Nocardioides caricicola</name>
    <dbReference type="NCBI Taxonomy" id="634770"/>
    <lineage>
        <taxon>Bacteria</taxon>
        <taxon>Bacillati</taxon>
        <taxon>Actinomycetota</taxon>
        <taxon>Actinomycetes</taxon>
        <taxon>Propionibacteriales</taxon>
        <taxon>Nocardioidaceae</taxon>
        <taxon>Nocardioides</taxon>
    </lineage>
</organism>
<keyword evidence="4" id="KW-0804">Transcription</keyword>
<dbReference type="CDD" id="cd06171">
    <property type="entry name" value="Sigma70_r4"/>
    <property type="match status" value="1"/>
</dbReference>
<feature type="domain" description="RNA polymerase sigma-70 region 4" evidence="6">
    <location>
        <begin position="197"/>
        <end position="245"/>
    </location>
</feature>
<feature type="domain" description="RNA polymerase sigma-70 region 2" evidence="5">
    <location>
        <begin position="34"/>
        <end position="103"/>
    </location>
</feature>
<dbReference type="EMBL" id="JBHSMD010000004">
    <property type="protein sequence ID" value="MFC5494140.1"/>
    <property type="molecule type" value="Genomic_DNA"/>
</dbReference>
<evidence type="ECO:0000313" key="7">
    <source>
        <dbReference type="EMBL" id="MFC5494140.1"/>
    </source>
</evidence>
<evidence type="ECO:0000259" key="6">
    <source>
        <dbReference type="Pfam" id="PF04545"/>
    </source>
</evidence>
<evidence type="ECO:0000256" key="3">
    <source>
        <dbReference type="ARBA" id="ARBA00023125"/>
    </source>
</evidence>
<name>A0ABW0N2N3_9ACTN</name>
<dbReference type="Proteomes" id="UP001595956">
    <property type="component" value="Unassembled WGS sequence"/>
</dbReference>
<dbReference type="PANTHER" id="PTHR30385">
    <property type="entry name" value="SIGMA FACTOR F FLAGELLAR"/>
    <property type="match status" value="1"/>
</dbReference>
<evidence type="ECO:0000256" key="2">
    <source>
        <dbReference type="ARBA" id="ARBA00023082"/>
    </source>
</evidence>
<dbReference type="PANTHER" id="PTHR30385:SF4">
    <property type="entry name" value="RNA POLYMERASE SIGMA-E FACTOR"/>
    <property type="match status" value="1"/>
</dbReference>
<dbReference type="InterPro" id="IPR013325">
    <property type="entry name" value="RNA_pol_sigma_r2"/>
</dbReference>
<dbReference type="InterPro" id="IPR007627">
    <property type="entry name" value="RNA_pol_sigma70_r2"/>
</dbReference>
<dbReference type="Pfam" id="PF04542">
    <property type="entry name" value="Sigma70_r2"/>
    <property type="match status" value="1"/>
</dbReference>
<keyword evidence="3" id="KW-0238">DNA-binding</keyword>
<reference evidence="8" key="1">
    <citation type="journal article" date="2019" name="Int. J. Syst. Evol. Microbiol.">
        <title>The Global Catalogue of Microorganisms (GCM) 10K type strain sequencing project: providing services to taxonomists for standard genome sequencing and annotation.</title>
        <authorList>
            <consortium name="The Broad Institute Genomics Platform"/>
            <consortium name="The Broad Institute Genome Sequencing Center for Infectious Disease"/>
            <person name="Wu L."/>
            <person name="Ma J."/>
        </authorList>
    </citation>
    <scope>NUCLEOTIDE SEQUENCE [LARGE SCALE GENOMIC DNA]</scope>
    <source>
        <strain evidence="8">KACC 13778</strain>
    </source>
</reference>
<dbReference type="InterPro" id="IPR036388">
    <property type="entry name" value="WH-like_DNA-bd_sf"/>
</dbReference>
<dbReference type="NCBIfam" id="TIGR02937">
    <property type="entry name" value="sigma70-ECF"/>
    <property type="match status" value="1"/>
</dbReference>
<gene>
    <name evidence="7" type="ORF">ACFPKY_13565</name>
</gene>
<keyword evidence="1" id="KW-0805">Transcription regulation</keyword>
<proteinExistence type="predicted"/>
<protein>
    <submittedName>
        <fullName evidence="7">Sigma-70 family RNA polymerase sigma factor</fullName>
    </submittedName>
</protein>
<dbReference type="RefSeq" id="WP_345179812.1">
    <property type="nucleotide sequence ID" value="NZ_BAABFQ010000007.1"/>
</dbReference>
<dbReference type="InterPro" id="IPR014284">
    <property type="entry name" value="RNA_pol_sigma-70_dom"/>
</dbReference>
<dbReference type="Gene3D" id="1.20.120.1810">
    <property type="match status" value="1"/>
</dbReference>
<dbReference type="Pfam" id="PF04545">
    <property type="entry name" value="Sigma70_r4"/>
    <property type="match status" value="1"/>
</dbReference>
<evidence type="ECO:0000256" key="1">
    <source>
        <dbReference type="ARBA" id="ARBA00023015"/>
    </source>
</evidence>
<dbReference type="SUPFAM" id="SSF88659">
    <property type="entry name" value="Sigma3 and sigma4 domains of RNA polymerase sigma factors"/>
    <property type="match status" value="2"/>
</dbReference>
<evidence type="ECO:0000259" key="5">
    <source>
        <dbReference type="Pfam" id="PF04542"/>
    </source>
</evidence>
<dbReference type="InterPro" id="IPR000943">
    <property type="entry name" value="RNA_pol_sigma70"/>
</dbReference>
<evidence type="ECO:0000313" key="8">
    <source>
        <dbReference type="Proteomes" id="UP001595956"/>
    </source>
</evidence>
<comment type="caution">
    <text evidence="7">The sequence shown here is derived from an EMBL/GenBank/DDBJ whole genome shotgun (WGS) entry which is preliminary data.</text>
</comment>
<evidence type="ECO:0000256" key="4">
    <source>
        <dbReference type="ARBA" id="ARBA00023163"/>
    </source>
</evidence>